<evidence type="ECO:0000256" key="1">
    <source>
        <dbReference type="ARBA" id="ARBA00004123"/>
    </source>
</evidence>
<dbReference type="InterPro" id="IPR036957">
    <property type="entry name" value="Znf_PARP_sf"/>
</dbReference>
<feature type="compositionally biased region" description="Basic and acidic residues" evidence="6">
    <location>
        <begin position="139"/>
        <end position="153"/>
    </location>
</feature>
<feature type="domain" description="PARP-type" evidence="7">
    <location>
        <begin position="8"/>
        <end position="98"/>
    </location>
</feature>
<dbReference type="OrthoDB" id="429950at2759"/>
<keyword evidence="9" id="KW-1185">Reference proteome</keyword>
<evidence type="ECO:0000256" key="5">
    <source>
        <dbReference type="ARBA" id="ARBA00023242"/>
    </source>
</evidence>
<organism evidence="8 9">
    <name type="scientific">Amanita thiersii Skay4041</name>
    <dbReference type="NCBI Taxonomy" id="703135"/>
    <lineage>
        <taxon>Eukaryota</taxon>
        <taxon>Fungi</taxon>
        <taxon>Dikarya</taxon>
        <taxon>Basidiomycota</taxon>
        <taxon>Agaricomycotina</taxon>
        <taxon>Agaricomycetes</taxon>
        <taxon>Agaricomycetidae</taxon>
        <taxon>Agaricales</taxon>
        <taxon>Pluteineae</taxon>
        <taxon>Amanitaceae</taxon>
        <taxon>Amanita</taxon>
    </lineage>
</organism>
<evidence type="ECO:0000313" key="9">
    <source>
        <dbReference type="Proteomes" id="UP000242287"/>
    </source>
</evidence>
<reference evidence="8 9" key="1">
    <citation type="submission" date="2014-02" db="EMBL/GenBank/DDBJ databases">
        <title>Transposable element dynamics among asymbiotic and ectomycorrhizal Amanita fungi.</title>
        <authorList>
            <consortium name="DOE Joint Genome Institute"/>
            <person name="Hess J."/>
            <person name="Skrede I."/>
            <person name="Wolfe B."/>
            <person name="LaButti K."/>
            <person name="Ohm R.A."/>
            <person name="Grigoriev I.V."/>
            <person name="Pringle A."/>
        </authorList>
    </citation>
    <scope>NUCLEOTIDE SEQUENCE [LARGE SCALE GENOMIC DNA]</scope>
    <source>
        <strain evidence="8 9">SKay4041</strain>
    </source>
</reference>
<dbReference type="SUPFAM" id="SSF57716">
    <property type="entry name" value="Glucocorticoid receptor-like (DNA-binding domain)"/>
    <property type="match status" value="1"/>
</dbReference>
<keyword evidence="4" id="KW-0862">Zinc</keyword>
<dbReference type="Gene3D" id="3.30.1740.10">
    <property type="entry name" value="Zinc finger, PARP-type"/>
    <property type="match status" value="1"/>
</dbReference>
<evidence type="ECO:0000256" key="2">
    <source>
        <dbReference type="ARBA" id="ARBA00022723"/>
    </source>
</evidence>
<evidence type="ECO:0000256" key="3">
    <source>
        <dbReference type="ARBA" id="ARBA00022771"/>
    </source>
</evidence>
<keyword evidence="3" id="KW-0863">Zinc-finger</keyword>
<evidence type="ECO:0000259" key="7">
    <source>
        <dbReference type="PROSITE" id="PS50064"/>
    </source>
</evidence>
<dbReference type="GO" id="GO:0008270">
    <property type="term" value="F:zinc ion binding"/>
    <property type="evidence" value="ECO:0007669"/>
    <property type="project" value="UniProtKB-KW"/>
</dbReference>
<dbReference type="PROSITE" id="PS50064">
    <property type="entry name" value="ZF_PARP_2"/>
    <property type="match status" value="1"/>
</dbReference>
<comment type="subcellular location">
    <subcellularLocation>
        <location evidence="1">Nucleus</location>
    </subcellularLocation>
</comment>
<sequence length="183" mass="20234">MSEKPTGYRVEYASTARAKCKGPKPCSGIVIAKQQLRFGTLVDFRGNQSFTYRHWGCVTPKIIEKMKSQFNDPSELDGYDELRPEDQERISTAFEEGHVAEEDIPETAKKEGAGEDVSEEEGEDKPKKKTAPKKAAAKKSKDEGAEGEAVEKPKKPRAKKAKVVMVRPPSVDVLVDPSLGRRG</sequence>
<evidence type="ECO:0000256" key="6">
    <source>
        <dbReference type="SAM" id="MobiDB-lite"/>
    </source>
</evidence>
<accession>A0A2A9NJ20</accession>
<keyword evidence="5" id="KW-0539">Nucleus</keyword>
<dbReference type="Proteomes" id="UP000242287">
    <property type="component" value="Unassembled WGS sequence"/>
</dbReference>
<dbReference type="InterPro" id="IPR001510">
    <property type="entry name" value="Znf_PARP"/>
</dbReference>
<feature type="compositionally biased region" description="Acidic residues" evidence="6">
    <location>
        <begin position="114"/>
        <end position="123"/>
    </location>
</feature>
<evidence type="ECO:0000256" key="4">
    <source>
        <dbReference type="ARBA" id="ARBA00022833"/>
    </source>
</evidence>
<evidence type="ECO:0000313" key="8">
    <source>
        <dbReference type="EMBL" id="PFH47702.1"/>
    </source>
</evidence>
<keyword evidence="2" id="KW-0479">Metal-binding</keyword>
<dbReference type="EMBL" id="KZ302096">
    <property type="protein sequence ID" value="PFH47702.1"/>
    <property type="molecule type" value="Genomic_DNA"/>
</dbReference>
<name>A0A2A9NJ20_9AGAR</name>
<dbReference type="STRING" id="703135.A0A2A9NJ20"/>
<dbReference type="GO" id="GO:0005634">
    <property type="term" value="C:nucleus"/>
    <property type="evidence" value="ECO:0007669"/>
    <property type="project" value="UniProtKB-SubCell"/>
</dbReference>
<protein>
    <recommendedName>
        <fullName evidence="7">PARP-type domain-containing protein</fullName>
    </recommendedName>
</protein>
<dbReference type="GO" id="GO:0003677">
    <property type="term" value="F:DNA binding"/>
    <property type="evidence" value="ECO:0007669"/>
    <property type="project" value="InterPro"/>
</dbReference>
<feature type="region of interest" description="Disordered" evidence="6">
    <location>
        <begin position="74"/>
        <end position="183"/>
    </location>
</feature>
<dbReference type="Pfam" id="PF00645">
    <property type="entry name" value="zf-PARP"/>
    <property type="match status" value="1"/>
</dbReference>
<proteinExistence type="predicted"/>
<dbReference type="AlphaFoldDB" id="A0A2A9NJ20"/>
<gene>
    <name evidence="8" type="ORF">AMATHDRAFT_151459</name>
</gene>
<feature type="compositionally biased region" description="Basic and acidic residues" evidence="6">
    <location>
        <begin position="80"/>
        <end position="113"/>
    </location>
</feature>
<feature type="compositionally biased region" description="Basic residues" evidence="6">
    <location>
        <begin position="127"/>
        <end position="138"/>
    </location>
</feature>
<dbReference type="SMART" id="SM01336">
    <property type="entry name" value="zf-PARP"/>
    <property type="match status" value="1"/>
</dbReference>